<organism evidence="4">
    <name type="scientific">Rodentolepis nana</name>
    <name type="common">Dwarf tapeworm</name>
    <name type="synonym">Hymenolepis nana</name>
    <dbReference type="NCBI Taxonomy" id="102285"/>
    <lineage>
        <taxon>Eukaryota</taxon>
        <taxon>Metazoa</taxon>
        <taxon>Spiralia</taxon>
        <taxon>Lophotrochozoa</taxon>
        <taxon>Platyhelminthes</taxon>
        <taxon>Cestoda</taxon>
        <taxon>Eucestoda</taxon>
        <taxon>Cyclophyllidea</taxon>
        <taxon>Hymenolepididae</taxon>
        <taxon>Rodentolepis</taxon>
    </lineage>
</organism>
<reference evidence="2 3" key="2">
    <citation type="submission" date="2018-11" db="EMBL/GenBank/DDBJ databases">
        <authorList>
            <consortium name="Pathogen Informatics"/>
        </authorList>
    </citation>
    <scope>NUCLEOTIDE SEQUENCE [LARGE SCALE GENOMIC DNA]</scope>
</reference>
<gene>
    <name evidence="2" type="ORF">HNAJ_LOCUS12669</name>
</gene>
<evidence type="ECO:0000256" key="1">
    <source>
        <dbReference type="SAM" id="MobiDB-lite"/>
    </source>
</evidence>
<dbReference type="WBParaSite" id="HNAJ_0001269101-mRNA-1">
    <property type="protein sequence ID" value="HNAJ_0001269101-mRNA-1"/>
    <property type="gene ID" value="HNAJ_0001269101"/>
</dbReference>
<sequence>MTPVNPLEPVSNASTDVSTKQHRSSVGVF</sequence>
<dbReference type="EMBL" id="UZAE01014545">
    <property type="protein sequence ID" value="VDO13754.1"/>
    <property type="molecule type" value="Genomic_DNA"/>
</dbReference>
<evidence type="ECO:0000313" key="3">
    <source>
        <dbReference type="Proteomes" id="UP000278807"/>
    </source>
</evidence>
<dbReference type="AlphaFoldDB" id="A0A0R3TXU6"/>
<protein>
    <submittedName>
        <fullName evidence="2 4">Uncharacterized protein</fullName>
    </submittedName>
</protein>
<evidence type="ECO:0000313" key="4">
    <source>
        <dbReference type="WBParaSite" id="HNAJ_0001269101-mRNA-1"/>
    </source>
</evidence>
<name>A0A0R3TXU6_RODNA</name>
<accession>A0A0R3TXU6</accession>
<evidence type="ECO:0000313" key="2">
    <source>
        <dbReference type="EMBL" id="VDO13754.1"/>
    </source>
</evidence>
<keyword evidence="3" id="KW-1185">Reference proteome</keyword>
<feature type="region of interest" description="Disordered" evidence="1">
    <location>
        <begin position="1"/>
        <end position="29"/>
    </location>
</feature>
<reference evidence="4" key="1">
    <citation type="submission" date="2017-02" db="UniProtKB">
        <authorList>
            <consortium name="WormBaseParasite"/>
        </authorList>
    </citation>
    <scope>IDENTIFICATION</scope>
</reference>
<proteinExistence type="predicted"/>
<dbReference type="Proteomes" id="UP000278807">
    <property type="component" value="Unassembled WGS sequence"/>
</dbReference>